<dbReference type="GO" id="GO:0005815">
    <property type="term" value="C:microtubule organizing center"/>
    <property type="evidence" value="ECO:0007669"/>
    <property type="project" value="TreeGrafter"/>
</dbReference>
<name>A0A0N0DSH5_LEPPY</name>
<proteinExistence type="predicted"/>
<evidence type="ECO:0000313" key="4">
    <source>
        <dbReference type="Proteomes" id="UP000037923"/>
    </source>
</evidence>
<accession>A0A0N0DSH5</accession>
<dbReference type="Proteomes" id="UP000037923">
    <property type="component" value="Unassembled WGS sequence"/>
</dbReference>
<comment type="caution">
    <text evidence="3">The sequence shown here is derived from an EMBL/GenBank/DDBJ whole genome shotgun (WGS) entry which is preliminary data.</text>
</comment>
<dbReference type="GeneID" id="26908151"/>
<evidence type="ECO:0000313" key="3">
    <source>
        <dbReference type="EMBL" id="KPA76088.1"/>
    </source>
</evidence>
<keyword evidence="4" id="KW-1185">Reference proteome</keyword>
<evidence type="ECO:0000256" key="1">
    <source>
        <dbReference type="SAM" id="Coils"/>
    </source>
</evidence>
<dbReference type="PANTHER" id="PTHR21574">
    <property type="entry name" value="CENTROSOMAL PROTEIN OF 120 KDA"/>
    <property type="match status" value="1"/>
</dbReference>
<feature type="coiled-coil region" evidence="1">
    <location>
        <begin position="41"/>
        <end position="165"/>
    </location>
</feature>
<dbReference type="EMBL" id="LGTL01000021">
    <property type="protein sequence ID" value="KPA76088.1"/>
    <property type="molecule type" value="Genomic_DNA"/>
</dbReference>
<dbReference type="PANTHER" id="PTHR21574:SF0">
    <property type="entry name" value="CENTROSOMAL PROTEIN OF 120 KDA"/>
    <property type="match status" value="1"/>
</dbReference>
<evidence type="ECO:0000256" key="2">
    <source>
        <dbReference type="SAM" id="MobiDB-lite"/>
    </source>
</evidence>
<dbReference type="RefSeq" id="XP_015654527.1">
    <property type="nucleotide sequence ID" value="XM_015806656.1"/>
</dbReference>
<dbReference type="InterPro" id="IPR039893">
    <property type="entry name" value="CEP120-like"/>
</dbReference>
<dbReference type="OrthoDB" id="332250at2759"/>
<organism evidence="3 4">
    <name type="scientific">Leptomonas pyrrhocoris</name>
    <name type="common">Firebug parasite</name>
    <dbReference type="NCBI Taxonomy" id="157538"/>
    <lineage>
        <taxon>Eukaryota</taxon>
        <taxon>Discoba</taxon>
        <taxon>Euglenozoa</taxon>
        <taxon>Kinetoplastea</taxon>
        <taxon>Metakinetoplastina</taxon>
        <taxon>Trypanosomatida</taxon>
        <taxon>Trypanosomatidae</taxon>
        <taxon>Leishmaniinae</taxon>
        <taxon>Leptomonas</taxon>
    </lineage>
</organism>
<feature type="compositionally biased region" description="Low complexity" evidence="2">
    <location>
        <begin position="277"/>
        <end position="289"/>
    </location>
</feature>
<keyword evidence="1" id="KW-0175">Coiled coil</keyword>
<dbReference type="GO" id="GO:0010564">
    <property type="term" value="P:regulation of cell cycle process"/>
    <property type="evidence" value="ECO:0007669"/>
    <property type="project" value="TreeGrafter"/>
</dbReference>
<reference evidence="3 4" key="1">
    <citation type="submission" date="2015-07" db="EMBL/GenBank/DDBJ databases">
        <title>High-quality genome of monoxenous trypanosomatid Leptomonas pyrrhocoris.</title>
        <authorList>
            <person name="Flegontov P."/>
            <person name="Butenko A."/>
            <person name="Firsov S."/>
            <person name="Vlcek C."/>
            <person name="Logacheva M.D."/>
            <person name="Field M."/>
            <person name="Filatov D."/>
            <person name="Flegontova O."/>
            <person name="Gerasimov E."/>
            <person name="Jackson A.P."/>
            <person name="Kelly S."/>
            <person name="Opperdoes F."/>
            <person name="O'Reilly A."/>
            <person name="Votypka J."/>
            <person name="Yurchenko V."/>
            <person name="Lukes J."/>
        </authorList>
    </citation>
    <scope>NUCLEOTIDE SEQUENCE [LARGE SCALE GENOMIC DNA]</scope>
    <source>
        <strain evidence="3">H10</strain>
    </source>
</reference>
<gene>
    <name evidence="3" type="ORF">ABB37_07866</name>
</gene>
<protein>
    <submittedName>
        <fullName evidence="3">Uncharacterized protein</fullName>
    </submittedName>
</protein>
<sequence>MSPLDAAASAAAASPDVRDTVEYRAAWDLELWKAVQVDRFRKQLERQKNAALVRLESAIRQREKAAKVELARRAQTVTAREAAVEAAEAHLAAQQSRLAEMEKDLRRTRQQLMDAQQRVEDEVRAQVRLANDTIAHRARLLEERVNAAESQAKRAEERQRRAQQDYLTLYEAFSRARSQQLTSATTNANDLLGVSPCTGAGASTAMQLGQLRAHWDAEHQRQLDREEQRHTAEVAAMKGCCRELAEQNHRLTAALARRREQLRRVQSTACAAASAAAAATKPSASLAPAMHTTTGETPEPITRELHRLAMERISLVDGSSGAVRETDAVIVRMDSRMRDLRQQLVAAGSDNTRGDGTE</sequence>
<feature type="region of interest" description="Disordered" evidence="2">
    <location>
        <begin position="277"/>
        <end position="297"/>
    </location>
</feature>
<dbReference type="AlphaFoldDB" id="A0A0N0DSH5"/>
<dbReference type="OMA" id="QWETEHQ"/>
<dbReference type="VEuPathDB" id="TriTrypDB:LpyrH10_21_0020"/>